<dbReference type="OrthoDB" id="6606840at2759"/>
<dbReference type="Proteomes" id="UP000054538">
    <property type="component" value="Unassembled WGS sequence"/>
</dbReference>
<keyword evidence="2" id="KW-1185">Reference proteome</keyword>
<dbReference type="STRING" id="930991.A0A0D0D105"/>
<accession>A0A0D0D105</accession>
<dbReference type="AlphaFoldDB" id="A0A0D0D105"/>
<dbReference type="InParanoid" id="A0A0D0D105"/>
<dbReference type="EMBL" id="KN829700">
    <property type="protein sequence ID" value="KIK73484.1"/>
    <property type="molecule type" value="Genomic_DNA"/>
</dbReference>
<sequence>MSLPSSTQMLFLTVESCWWSSSAHLDSCYISSVEAAWHLFEFATHLEYQSVYRLPVHLEKEHNIVFSGEDAAEDVLEHAAARDTQFMGWFKAGVDEACITAGALNCLYQDFPKSFVWAKTK</sequence>
<dbReference type="HOGENOM" id="CLU_133960_0_0_1"/>
<feature type="non-terminal residue" evidence="1">
    <location>
        <position position="121"/>
    </location>
</feature>
<reference evidence="2" key="2">
    <citation type="submission" date="2015-01" db="EMBL/GenBank/DDBJ databases">
        <title>Evolutionary Origins and Diversification of the Mycorrhizal Mutualists.</title>
        <authorList>
            <consortium name="DOE Joint Genome Institute"/>
            <consortium name="Mycorrhizal Genomics Consortium"/>
            <person name="Kohler A."/>
            <person name="Kuo A."/>
            <person name="Nagy L.G."/>
            <person name="Floudas D."/>
            <person name="Copeland A."/>
            <person name="Barry K.W."/>
            <person name="Cichocki N."/>
            <person name="Veneault-Fourrey C."/>
            <person name="LaButti K."/>
            <person name="Lindquist E.A."/>
            <person name="Lipzen A."/>
            <person name="Lundell T."/>
            <person name="Morin E."/>
            <person name="Murat C."/>
            <person name="Riley R."/>
            <person name="Ohm R."/>
            <person name="Sun H."/>
            <person name="Tunlid A."/>
            <person name="Henrissat B."/>
            <person name="Grigoriev I.V."/>
            <person name="Hibbett D.S."/>
            <person name="Martin F."/>
        </authorList>
    </citation>
    <scope>NUCLEOTIDE SEQUENCE [LARGE SCALE GENOMIC DNA]</scope>
    <source>
        <strain evidence="2">Ve08.2h10</strain>
    </source>
</reference>
<evidence type="ECO:0000313" key="1">
    <source>
        <dbReference type="EMBL" id="KIK73484.1"/>
    </source>
</evidence>
<proteinExistence type="predicted"/>
<evidence type="ECO:0000313" key="2">
    <source>
        <dbReference type="Proteomes" id="UP000054538"/>
    </source>
</evidence>
<name>A0A0D0D105_9AGAM</name>
<organism evidence="1 2">
    <name type="scientific">Paxillus rubicundulus Ve08.2h10</name>
    <dbReference type="NCBI Taxonomy" id="930991"/>
    <lineage>
        <taxon>Eukaryota</taxon>
        <taxon>Fungi</taxon>
        <taxon>Dikarya</taxon>
        <taxon>Basidiomycota</taxon>
        <taxon>Agaricomycotina</taxon>
        <taxon>Agaricomycetes</taxon>
        <taxon>Agaricomycetidae</taxon>
        <taxon>Boletales</taxon>
        <taxon>Paxilineae</taxon>
        <taxon>Paxillaceae</taxon>
        <taxon>Paxillus</taxon>
    </lineage>
</organism>
<gene>
    <name evidence="1" type="ORF">PAXRUDRAFT_40788</name>
</gene>
<reference evidence="1 2" key="1">
    <citation type="submission" date="2014-04" db="EMBL/GenBank/DDBJ databases">
        <authorList>
            <consortium name="DOE Joint Genome Institute"/>
            <person name="Kuo A."/>
            <person name="Kohler A."/>
            <person name="Jargeat P."/>
            <person name="Nagy L.G."/>
            <person name="Floudas D."/>
            <person name="Copeland A."/>
            <person name="Barry K.W."/>
            <person name="Cichocki N."/>
            <person name="Veneault-Fourrey C."/>
            <person name="LaButti K."/>
            <person name="Lindquist E.A."/>
            <person name="Lipzen A."/>
            <person name="Lundell T."/>
            <person name="Morin E."/>
            <person name="Murat C."/>
            <person name="Sun H."/>
            <person name="Tunlid A."/>
            <person name="Henrissat B."/>
            <person name="Grigoriev I.V."/>
            <person name="Hibbett D.S."/>
            <person name="Martin F."/>
            <person name="Nordberg H.P."/>
            <person name="Cantor M.N."/>
            <person name="Hua S.X."/>
        </authorList>
    </citation>
    <scope>NUCLEOTIDE SEQUENCE [LARGE SCALE GENOMIC DNA]</scope>
    <source>
        <strain evidence="1 2">Ve08.2h10</strain>
    </source>
</reference>
<protein>
    <submittedName>
        <fullName evidence="1">Uncharacterized protein</fullName>
    </submittedName>
</protein>